<organism evidence="2 3">
    <name type="scientific">Stephania japonica</name>
    <dbReference type="NCBI Taxonomy" id="461633"/>
    <lineage>
        <taxon>Eukaryota</taxon>
        <taxon>Viridiplantae</taxon>
        <taxon>Streptophyta</taxon>
        <taxon>Embryophyta</taxon>
        <taxon>Tracheophyta</taxon>
        <taxon>Spermatophyta</taxon>
        <taxon>Magnoliopsida</taxon>
        <taxon>Ranunculales</taxon>
        <taxon>Menispermaceae</taxon>
        <taxon>Menispermoideae</taxon>
        <taxon>Cissampelideae</taxon>
        <taxon>Stephania</taxon>
    </lineage>
</organism>
<protein>
    <submittedName>
        <fullName evidence="2">Uncharacterized protein</fullName>
    </submittedName>
</protein>
<feature type="compositionally biased region" description="Polar residues" evidence="1">
    <location>
        <begin position="73"/>
        <end position="92"/>
    </location>
</feature>
<keyword evidence="3" id="KW-1185">Reference proteome</keyword>
<sequence length="92" mass="9701">MSADNSTGDDVVTAAFKGVMLLPFPPPHLPGLLVLAFKPKKAQFELQQVTVQYVGISSSPPPPPPPPSSSSSQGSSAPQLQQGRHQYSATQF</sequence>
<dbReference type="AlphaFoldDB" id="A0AAP0E789"/>
<evidence type="ECO:0000313" key="2">
    <source>
        <dbReference type="EMBL" id="KAK9086137.1"/>
    </source>
</evidence>
<proteinExistence type="predicted"/>
<feature type="compositionally biased region" description="Pro residues" evidence="1">
    <location>
        <begin position="59"/>
        <end position="68"/>
    </location>
</feature>
<comment type="caution">
    <text evidence="2">The sequence shown here is derived from an EMBL/GenBank/DDBJ whole genome shotgun (WGS) entry which is preliminary data.</text>
</comment>
<evidence type="ECO:0000256" key="1">
    <source>
        <dbReference type="SAM" id="MobiDB-lite"/>
    </source>
</evidence>
<evidence type="ECO:0000313" key="3">
    <source>
        <dbReference type="Proteomes" id="UP001417504"/>
    </source>
</evidence>
<accession>A0AAP0E789</accession>
<feature type="region of interest" description="Disordered" evidence="1">
    <location>
        <begin position="55"/>
        <end position="92"/>
    </location>
</feature>
<reference evidence="2 3" key="1">
    <citation type="submission" date="2024-01" db="EMBL/GenBank/DDBJ databases">
        <title>Genome assemblies of Stephania.</title>
        <authorList>
            <person name="Yang L."/>
        </authorList>
    </citation>
    <scope>NUCLEOTIDE SEQUENCE [LARGE SCALE GENOMIC DNA]</scope>
    <source>
        <strain evidence="2">QJT</strain>
        <tissue evidence="2">Leaf</tissue>
    </source>
</reference>
<gene>
    <name evidence="2" type="ORF">Sjap_026548</name>
</gene>
<dbReference type="EMBL" id="JBBNAE010000011">
    <property type="protein sequence ID" value="KAK9086137.1"/>
    <property type="molecule type" value="Genomic_DNA"/>
</dbReference>
<dbReference type="Proteomes" id="UP001417504">
    <property type="component" value="Unassembled WGS sequence"/>
</dbReference>
<name>A0AAP0E789_9MAGN</name>